<dbReference type="EMBL" id="HBEK01004323">
    <property type="protein sequence ID" value="CAD8392400.1"/>
    <property type="molecule type" value="Transcribed_RNA"/>
</dbReference>
<sequence length="407" mass="45546">MMSDPDVLRSREDDVWRSCSSLRAWTGGSDGASFCADPIGPLLKINPDAVFSLDENSAKAFCNATTALQRLAAEQLKRQRYGNAVRALKANALCLEVLQLFKYSDEQAATASWLRSKLLNAIAKVMSGEEPSAIEGMEEDIWKDLRNSSSQEVWFWAIVYGWASLFLVLGDLKKSRRLLSELMTCNGSYRASDVNSMAARVTLLLSERNGVGSVEEALNFWERSLVLDANRPGSLWASSSCLQIAGLHKQSADLLLCLEDSLQLGHRQTEPYILKARTGKGEFKVAGESLDEELVRRTRARRSACISSHDRRLQALQRYNELLGALEPGQKPTRMVLERAWLQTFLGDHEAALADLDSVVLKSPREIVMGEMCRANALVCRDDFSGAHEALENRMYSKRFRFTSRRL</sequence>
<dbReference type="AlphaFoldDB" id="A0A7S0BF64"/>
<dbReference type="Gene3D" id="1.25.40.10">
    <property type="entry name" value="Tetratricopeptide repeat domain"/>
    <property type="match status" value="1"/>
</dbReference>
<proteinExistence type="predicted"/>
<name>A0A7S0BF64_9RHOD</name>
<accession>A0A7S0BF64</accession>
<gene>
    <name evidence="1" type="ORF">RMAR0315_LOCUS2375</name>
</gene>
<protein>
    <submittedName>
        <fullName evidence="1">Uncharacterized protein</fullName>
    </submittedName>
</protein>
<reference evidence="1" key="1">
    <citation type="submission" date="2021-01" db="EMBL/GenBank/DDBJ databases">
        <authorList>
            <person name="Corre E."/>
            <person name="Pelletier E."/>
            <person name="Niang G."/>
            <person name="Scheremetjew M."/>
            <person name="Finn R."/>
            <person name="Kale V."/>
            <person name="Holt S."/>
            <person name="Cochrane G."/>
            <person name="Meng A."/>
            <person name="Brown T."/>
            <person name="Cohen L."/>
        </authorList>
    </citation>
    <scope>NUCLEOTIDE SEQUENCE</scope>
    <source>
        <strain evidence="1">UTEX LB 2760</strain>
    </source>
</reference>
<organism evidence="1">
    <name type="scientific">Rhodosorus marinus</name>
    <dbReference type="NCBI Taxonomy" id="101924"/>
    <lineage>
        <taxon>Eukaryota</taxon>
        <taxon>Rhodophyta</taxon>
        <taxon>Stylonematophyceae</taxon>
        <taxon>Stylonematales</taxon>
        <taxon>Stylonemataceae</taxon>
        <taxon>Rhodosorus</taxon>
    </lineage>
</organism>
<dbReference type="InterPro" id="IPR011990">
    <property type="entry name" value="TPR-like_helical_dom_sf"/>
</dbReference>
<evidence type="ECO:0000313" key="1">
    <source>
        <dbReference type="EMBL" id="CAD8392400.1"/>
    </source>
</evidence>